<organism evidence="1 2">
    <name type="scientific">Burkholderia lata (strain ATCC 17760 / DSM 23089 / LMG 22485 / NCIMB 9086 / R18194 / 383)</name>
    <dbReference type="NCBI Taxonomy" id="482957"/>
    <lineage>
        <taxon>Bacteria</taxon>
        <taxon>Pseudomonadati</taxon>
        <taxon>Pseudomonadota</taxon>
        <taxon>Betaproteobacteria</taxon>
        <taxon>Burkholderiales</taxon>
        <taxon>Burkholderiaceae</taxon>
        <taxon>Burkholderia</taxon>
        <taxon>Burkholderia cepacia complex</taxon>
    </lineage>
</organism>
<evidence type="ECO:0000313" key="2">
    <source>
        <dbReference type="Proteomes" id="UP000494274"/>
    </source>
</evidence>
<accession>A0A6P2UMF6</accession>
<protein>
    <recommendedName>
        <fullName evidence="3">Histidine phosphatase family protein</fullName>
    </recommendedName>
</protein>
<reference evidence="1 2" key="1">
    <citation type="submission" date="2019-09" db="EMBL/GenBank/DDBJ databases">
        <authorList>
            <person name="Depoorter E."/>
        </authorList>
    </citation>
    <scope>NUCLEOTIDE SEQUENCE [LARGE SCALE GENOMIC DNA]</scope>
    <source>
        <strain evidence="1">R-18112</strain>
    </source>
</reference>
<evidence type="ECO:0008006" key="3">
    <source>
        <dbReference type="Google" id="ProtNLM"/>
    </source>
</evidence>
<proteinExistence type="predicted"/>
<gene>
    <name evidence="1" type="ORF">BLA18112_01957</name>
</gene>
<sequence length="191" mass="20400">MATAPIAKKIMIIRHAEKPDDNGKPYGVNANGEQDKESLTPLGWQRAGALVALFDPARGPLQSAALAKPGVLFAAAVAPHAKSRRPTETVTPLSQRIPLELDTTYTKGQEADVATAAQRSQGAVLICWQHEDIPAIAAHLPLSNGPVPSKWPGERFDIVWVFDLQPGTGRYAFSQVPQQLLAGDLPSVIAS</sequence>
<dbReference type="Proteomes" id="UP000494274">
    <property type="component" value="Unassembled WGS sequence"/>
</dbReference>
<dbReference type="AlphaFoldDB" id="A0A6P2UMF6"/>
<name>A0A6P2UMF6_BURL3</name>
<dbReference type="RefSeq" id="WP_175043461.1">
    <property type="nucleotide sequence ID" value="NZ_CABVQI010000005.1"/>
</dbReference>
<evidence type="ECO:0000313" key="1">
    <source>
        <dbReference type="EMBL" id="VWC71376.1"/>
    </source>
</evidence>
<dbReference type="EMBL" id="CABVQI010000005">
    <property type="protein sequence ID" value="VWC71376.1"/>
    <property type="molecule type" value="Genomic_DNA"/>
</dbReference>